<dbReference type="AlphaFoldDB" id="A0A9P4T6U9"/>
<evidence type="ECO:0000313" key="2">
    <source>
        <dbReference type="EMBL" id="KAF2996646.1"/>
    </source>
</evidence>
<sequence length="201" mass="22248">MDGTNSSSVDPVESDSAEEGEDGSHYTEPDYLLRSGNIPPGTRFFFDDVLYNEADKDDFEVYVSLIAAGSPEGLDERLHMFDQTPAQVLMKEKLVNSQSRRQQFCKDGKEAEQFTARNDSTLFSRMAMTLDSAGQVNTGDDSRHTPPFNDLKASGFDIDLNFEDDDAVEKFDFDSFLHMGEPPGGFASYDFTNGVEAGDGM</sequence>
<name>A0A9P4T6U9_CURKU</name>
<evidence type="ECO:0000313" key="3">
    <source>
        <dbReference type="Proteomes" id="UP000801428"/>
    </source>
</evidence>
<protein>
    <submittedName>
        <fullName evidence="2">Uncharacterized protein</fullName>
    </submittedName>
</protein>
<comment type="caution">
    <text evidence="2">The sequence shown here is derived from an EMBL/GenBank/DDBJ whole genome shotgun (WGS) entry which is preliminary data.</text>
</comment>
<accession>A0A9P4T6U9</accession>
<evidence type="ECO:0000256" key="1">
    <source>
        <dbReference type="SAM" id="MobiDB-lite"/>
    </source>
</evidence>
<gene>
    <name evidence="2" type="ORF">E8E13_003336</name>
</gene>
<feature type="region of interest" description="Disordered" evidence="1">
    <location>
        <begin position="1"/>
        <end position="35"/>
    </location>
</feature>
<feature type="compositionally biased region" description="Acidic residues" evidence="1">
    <location>
        <begin position="12"/>
        <end position="21"/>
    </location>
</feature>
<dbReference type="OrthoDB" id="3687751at2759"/>
<dbReference type="EMBL" id="SWKU01000026">
    <property type="protein sequence ID" value="KAF2996646.1"/>
    <property type="molecule type" value="Genomic_DNA"/>
</dbReference>
<dbReference type="Proteomes" id="UP000801428">
    <property type="component" value="Unassembled WGS sequence"/>
</dbReference>
<reference evidence="2" key="1">
    <citation type="submission" date="2019-04" db="EMBL/GenBank/DDBJ databases">
        <title>Sequencing of skin fungus with MAO and IRED activity.</title>
        <authorList>
            <person name="Marsaioli A.J."/>
            <person name="Bonatto J.M.C."/>
            <person name="Reis Junior O."/>
        </authorList>
    </citation>
    <scope>NUCLEOTIDE SEQUENCE</scope>
    <source>
        <strain evidence="2">30M1</strain>
    </source>
</reference>
<keyword evidence="3" id="KW-1185">Reference proteome</keyword>
<organism evidence="2 3">
    <name type="scientific">Curvularia kusanoi</name>
    <name type="common">Cochliobolus kusanoi</name>
    <dbReference type="NCBI Taxonomy" id="90978"/>
    <lineage>
        <taxon>Eukaryota</taxon>
        <taxon>Fungi</taxon>
        <taxon>Dikarya</taxon>
        <taxon>Ascomycota</taxon>
        <taxon>Pezizomycotina</taxon>
        <taxon>Dothideomycetes</taxon>
        <taxon>Pleosporomycetidae</taxon>
        <taxon>Pleosporales</taxon>
        <taxon>Pleosporineae</taxon>
        <taxon>Pleosporaceae</taxon>
        <taxon>Curvularia</taxon>
    </lineage>
</organism>
<proteinExistence type="predicted"/>